<feature type="binding site" evidence="12">
    <location>
        <position position="553"/>
    </location>
    <ligand>
        <name>substrate</name>
    </ligand>
</feature>
<feature type="domain" description="Aminoacyl-tRNA synthetase class Ia" evidence="13">
    <location>
        <begin position="701"/>
        <end position="842"/>
    </location>
</feature>
<dbReference type="GO" id="GO:0004822">
    <property type="term" value="F:isoleucine-tRNA ligase activity"/>
    <property type="evidence" value="ECO:0007669"/>
    <property type="project" value="UniProtKB-UniRule"/>
</dbReference>
<keyword evidence="6 10" id="KW-0648">Protein biosynthesis</keyword>
<sequence>MAEDPTKAKNETVEREEKTLEFWNTNNIFRKSEEKPAPEGEFVFYDGPPFATGLPHYGHILAGTIKDAIPRYKTMRGFRVRRRWGWDGHGLPLENQIEEELNIKTKRDIEKLGVERFNRAARERVLRYADDWKKIIPRTGRWVDMEHDYKTIDSSYTESVWWAFKKLHDQGLVYEGFKAMQLCPRCGTTLSNFEVSQGYKEITDLAITVKFELLEEPGTAFLAWTTTPWTLPGNMALAVNPEAAYVKISMGDERFILAKERLASIEGAYEVLGEFSGKELVGKKYRPIFDYYKEAAIKNIENAWRVYAAGFVTMGEGTGIVHIAPAFGEDDLLLAQQEDIPIVHHVNVDGTIKPEIRELAGMQAKPKEDPTRTDVEVLKLLVQKNLLYKKEKIIHSYPHCWRCETPLLNYAASSWFVQVTKIRDKLVAENKKISWIPEDIKEGRFGKWLENARDWAISRSRYWGAPIPVWKDVEGRQVIIGSIAELKARIKKSGNRYFVLRHGEAEHNVAAIASSRVDAPYHLTDVGKEKIQEVARQFKQEGVDYIFASPLMRTRETSEILRSELDLPSDRVIFDDRLREVNFGEFEGRLAREYNAYLSLEEKFVQPPKGGETIQAVKERVGALLDEVEKSYTGKKILFVTHEYPAWLLTGAALGANVAESIELKKILGNFDAPGECRELPFVPIPHNERYELDLHRPYIDSIQLLDEGGKPLTRVSDVFDCWFESGSMPFASNHYPFENLETFNPEGGIFKRRRGFPADFIAEGLDQTRGWFYSLLVLGVALFNHAPFRTVIVNGIILAEDGRKMSKRLKNYPEVLEVAHRYGADALRYFLLASPLVRGEDFNFSEKGLSEAGNKIVGRLNNILAFYSLYHTSFSSKEVSSTHPLDRWIIARLKELKGEVTAGMEKYELDRATRPISGFIDDFSTWYIRRSRDRFKREGADKEAALATTRMVLRELAKVTAPFVPFIAEHIYQNVRDADDPESVHLVDWPMIPEVTATEETLLDAMAEVRAIVSRALEARAAAGLKVRQPLPRLTLKVSKLAFEQDLLALIEDEVNVKEVVFDDHISGDLVLDTAVSDELREEGAIRDLLRYLQDRRKQKGLAPGERVALEIGADVYGKALLKKFEEQILQTVNASSLALRDFSSTEERVEIGGHRYTIILHV</sequence>
<dbReference type="InterPro" id="IPR009008">
    <property type="entry name" value="Val/Leu/Ile-tRNA-synth_edit"/>
</dbReference>
<evidence type="ECO:0000259" key="14">
    <source>
        <dbReference type="Pfam" id="PF08264"/>
    </source>
</evidence>
<dbReference type="GO" id="GO:0005737">
    <property type="term" value="C:cytoplasm"/>
    <property type="evidence" value="ECO:0007669"/>
    <property type="project" value="UniProtKB-SubCell"/>
</dbReference>
<feature type="short sequence motif" description="'KMSKS' region" evidence="10">
    <location>
        <begin position="805"/>
        <end position="809"/>
    </location>
</feature>
<evidence type="ECO:0000256" key="7">
    <source>
        <dbReference type="ARBA" id="ARBA00023146"/>
    </source>
</evidence>
<keyword evidence="2 10" id="KW-0963">Cytoplasm</keyword>
<dbReference type="PROSITE" id="PS00178">
    <property type="entry name" value="AA_TRNA_LIGASE_I"/>
    <property type="match status" value="1"/>
</dbReference>
<dbReference type="PANTHER" id="PTHR42780">
    <property type="entry name" value="SOLEUCYL-TRNA SYNTHETASE"/>
    <property type="match status" value="1"/>
</dbReference>
<feature type="domain" description="Aminoacyl-tRNA synthetase class Ia" evidence="13">
    <location>
        <begin position="19"/>
        <end position="493"/>
    </location>
</feature>
<evidence type="ECO:0000256" key="6">
    <source>
        <dbReference type="ARBA" id="ARBA00022917"/>
    </source>
</evidence>
<feature type="binding site" evidence="10">
    <location>
        <position position="808"/>
    </location>
    <ligand>
        <name>ATP</name>
        <dbReference type="ChEBI" id="CHEBI:30616"/>
    </ligand>
</feature>
<dbReference type="Proteomes" id="UP000178344">
    <property type="component" value="Unassembled WGS sequence"/>
</dbReference>
<accession>A0A1F6CEB8</accession>
<dbReference type="HAMAP" id="MF_02003">
    <property type="entry name" value="Ile_tRNA_synth_type2"/>
    <property type="match status" value="1"/>
</dbReference>
<dbReference type="CDD" id="cd07067">
    <property type="entry name" value="HP_PGM_like"/>
    <property type="match status" value="1"/>
</dbReference>
<dbReference type="GO" id="GO:0000049">
    <property type="term" value="F:tRNA binding"/>
    <property type="evidence" value="ECO:0007669"/>
    <property type="project" value="InterPro"/>
</dbReference>
<comment type="similarity">
    <text evidence="1 10">Belongs to the class-I aminoacyl-tRNA synthetase family. IleS type 2 subfamily.</text>
</comment>
<name>A0A1F6CEB8_9BACT</name>
<keyword evidence="7 10" id="KW-0030">Aminoacyl-tRNA synthetase</keyword>
<dbReference type="Gene3D" id="1.10.730.10">
    <property type="entry name" value="Isoleucyl-tRNA Synthetase, Domain 1"/>
    <property type="match status" value="1"/>
</dbReference>
<evidence type="ECO:0000256" key="3">
    <source>
        <dbReference type="ARBA" id="ARBA00022598"/>
    </source>
</evidence>
<evidence type="ECO:0000256" key="12">
    <source>
        <dbReference type="PIRSR" id="PIRSR613078-2"/>
    </source>
</evidence>
<reference evidence="15 16" key="1">
    <citation type="journal article" date="2016" name="Nat. Commun.">
        <title>Thousands of microbial genomes shed light on interconnected biogeochemical processes in an aquifer system.</title>
        <authorList>
            <person name="Anantharaman K."/>
            <person name="Brown C.T."/>
            <person name="Hug L.A."/>
            <person name="Sharon I."/>
            <person name="Castelle C.J."/>
            <person name="Probst A.J."/>
            <person name="Thomas B.C."/>
            <person name="Singh A."/>
            <person name="Wilkins M.J."/>
            <person name="Karaoz U."/>
            <person name="Brodie E.L."/>
            <person name="Williams K.H."/>
            <person name="Hubbard S.S."/>
            <person name="Banfield J.F."/>
        </authorList>
    </citation>
    <scope>NUCLEOTIDE SEQUENCE [LARGE SCALE GENOMIC DNA]</scope>
</reference>
<evidence type="ECO:0000259" key="13">
    <source>
        <dbReference type="Pfam" id="PF00133"/>
    </source>
</evidence>
<evidence type="ECO:0000256" key="10">
    <source>
        <dbReference type="HAMAP-Rule" id="MF_02003"/>
    </source>
</evidence>
<dbReference type="EMBL" id="MFKQ01000013">
    <property type="protein sequence ID" value="OGG47330.1"/>
    <property type="molecule type" value="Genomic_DNA"/>
</dbReference>
<dbReference type="InterPro" id="IPR023586">
    <property type="entry name" value="Ile-tRNA-ligase_type2"/>
</dbReference>
<feature type="active site" description="Tele-phosphohistidine intermediate" evidence="11">
    <location>
        <position position="502"/>
    </location>
</feature>
<feature type="short sequence motif" description="'HIGH' region" evidence="10">
    <location>
        <begin position="49"/>
        <end position="59"/>
    </location>
</feature>
<comment type="caution">
    <text evidence="15">The sequence shown here is derived from an EMBL/GenBank/DDBJ whole genome shotgun (WGS) entry which is preliminary data.</text>
</comment>
<comment type="subcellular location">
    <subcellularLocation>
        <location evidence="10">Cytoplasm</location>
    </subcellularLocation>
</comment>
<evidence type="ECO:0000256" key="9">
    <source>
        <dbReference type="ARBA" id="ARBA00048359"/>
    </source>
</evidence>
<dbReference type="GO" id="GO:0008270">
    <property type="term" value="F:zinc ion binding"/>
    <property type="evidence" value="ECO:0007669"/>
    <property type="project" value="UniProtKB-UniRule"/>
</dbReference>
<dbReference type="InterPro" id="IPR002301">
    <property type="entry name" value="Ile-tRNA-ligase"/>
</dbReference>
<proteinExistence type="inferred from homology"/>
<dbReference type="Pfam" id="PF00300">
    <property type="entry name" value="His_Phos_1"/>
    <property type="match status" value="1"/>
</dbReference>
<feature type="domain" description="Methionyl/Valyl/Leucyl/Isoleucyl-tRNA synthetase anticodon-binding" evidence="14">
    <location>
        <begin position="887"/>
        <end position="1032"/>
    </location>
</feature>
<gene>
    <name evidence="10" type="primary">ileS</name>
    <name evidence="15" type="ORF">A2671_01455</name>
</gene>
<dbReference type="Pfam" id="PF00133">
    <property type="entry name" value="tRNA-synt_1"/>
    <property type="match status" value="2"/>
</dbReference>
<dbReference type="SUPFAM" id="SSF47323">
    <property type="entry name" value="Anticodon-binding domain of a subclass of class I aminoacyl-tRNA synthetases"/>
    <property type="match status" value="1"/>
</dbReference>
<dbReference type="InterPro" id="IPR029033">
    <property type="entry name" value="His_PPase_superfam"/>
</dbReference>
<dbReference type="InterPro" id="IPR013155">
    <property type="entry name" value="M/V/L/I-tRNA-synth_anticd-bd"/>
</dbReference>
<dbReference type="InterPro" id="IPR009080">
    <property type="entry name" value="tRNAsynth_Ia_anticodon-bd"/>
</dbReference>
<dbReference type="InterPro" id="IPR033709">
    <property type="entry name" value="Anticodon_Ile_ABEc"/>
</dbReference>
<dbReference type="Pfam" id="PF19302">
    <property type="entry name" value="DUF5915"/>
    <property type="match status" value="1"/>
</dbReference>
<dbReference type="AlphaFoldDB" id="A0A1F6CEB8"/>
<organism evidence="15 16">
    <name type="scientific">Candidatus Kaiserbacteria bacterium RIFCSPHIGHO2_01_FULL_49_13</name>
    <dbReference type="NCBI Taxonomy" id="1798477"/>
    <lineage>
        <taxon>Bacteria</taxon>
        <taxon>Candidatus Kaiseribacteriota</taxon>
    </lineage>
</organism>
<dbReference type="PANTHER" id="PTHR42780:SF1">
    <property type="entry name" value="ISOLEUCINE--TRNA LIGASE, CYTOPLASMIC"/>
    <property type="match status" value="1"/>
</dbReference>
<dbReference type="EC" id="6.1.1.5" evidence="10"/>
<evidence type="ECO:0000313" key="15">
    <source>
        <dbReference type="EMBL" id="OGG47330.1"/>
    </source>
</evidence>
<dbReference type="PRINTS" id="PR00984">
    <property type="entry name" value="TRNASYNTHILE"/>
</dbReference>
<comment type="domain">
    <text evidence="10">IleRS has two distinct active sites: one for aminoacylation and one for editing. The misactivated valine is translocated from the active site to the editing site, which sterically excludes the correctly activated isoleucine. The single editing site contains two valyl binding pockets, one specific for each substrate (Val-AMP or Val-tRNA(Ile)).</text>
</comment>
<comment type="subunit">
    <text evidence="10">Monomer.</text>
</comment>
<evidence type="ECO:0000256" key="11">
    <source>
        <dbReference type="PIRSR" id="PIRSR613078-1"/>
    </source>
</evidence>
<dbReference type="Gene3D" id="3.40.50.620">
    <property type="entry name" value="HUPs"/>
    <property type="match status" value="2"/>
</dbReference>
<comment type="cofactor">
    <cofactor evidence="10">
        <name>Zn(2+)</name>
        <dbReference type="ChEBI" id="CHEBI:29105"/>
    </cofactor>
</comment>
<evidence type="ECO:0000256" key="4">
    <source>
        <dbReference type="ARBA" id="ARBA00022741"/>
    </source>
</evidence>
<dbReference type="InterPro" id="IPR014729">
    <property type="entry name" value="Rossmann-like_a/b/a_fold"/>
</dbReference>
<evidence type="ECO:0000313" key="16">
    <source>
        <dbReference type="Proteomes" id="UP000178344"/>
    </source>
</evidence>
<dbReference type="InterPro" id="IPR001412">
    <property type="entry name" value="aa-tRNA-synth_I_CS"/>
</dbReference>
<dbReference type="GO" id="GO:0006428">
    <property type="term" value="P:isoleucyl-tRNA aminoacylation"/>
    <property type="evidence" value="ECO:0007669"/>
    <property type="project" value="UniProtKB-UniRule"/>
</dbReference>
<dbReference type="SUPFAM" id="SSF53254">
    <property type="entry name" value="Phosphoglycerate mutase-like"/>
    <property type="match status" value="1"/>
</dbReference>
<keyword evidence="10" id="KW-0479">Metal-binding</keyword>
<dbReference type="SUPFAM" id="SSF52374">
    <property type="entry name" value="Nucleotidylyl transferase"/>
    <property type="match status" value="1"/>
</dbReference>
<evidence type="ECO:0000256" key="8">
    <source>
        <dbReference type="ARBA" id="ARBA00025217"/>
    </source>
</evidence>
<dbReference type="GO" id="GO:0005524">
    <property type="term" value="F:ATP binding"/>
    <property type="evidence" value="ECO:0007669"/>
    <property type="project" value="UniProtKB-UniRule"/>
</dbReference>
<evidence type="ECO:0000256" key="1">
    <source>
        <dbReference type="ARBA" id="ARBA00007078"/>
    </source>
</evidence>
<dbReference type="InterPro" id="IPR013078">
    <property type="entry name" value="His_Pase_superF_clade-1"/>
</dbReference>
<dbReference type="Pfam" id="PF08264">
    <property type="entry name" value="Anticodon_1"/>
    <property type="match status" value="1"/>
</dbReference>
<keyword evidence="4 10" id="KW-0547">Nucleotide-binding</keyword>
<dbReference type="InterPro" id="IPR002300">
    <property type="entry name" value="aa-tRNA-synth_Ia"/>
</dbReference>
<feature type="binding site" evidence="12">
    <location>
        <begin position="501"/>
        <end position="508"/>
    </location>
    <ligand>
        <name>substrate</name>
    </ligand>
</feature>
<dbReference type="Gene3D" id="3.90.740.10">
    <property type="entry name" value="Valyl/Leucyl/Isoleucyl-tRNA synthetase, editing domain"/>
    <property type="match status" value="1"/>
</dbReference>
<keyword evidence="3 10" id="KW-0436">Ligase</keyword>
<keyword evidence="10" id="KW-0862">Zinc</keyword>
<keyword evidence="5 10" id="KW-0067">ATP-binding</keyword>
<dbReference type="GO" id="GO:0002161">
    <property type="term" value="F:aminoacyl-tRNA deacylase activity"/>
    <property type="evidence" value="ECO:0007669"/>
    <property type="project" value="InterPro"/>
</dbReference>
<dbReference type="SMART" id="SM00855">
    <property type="entry name" value="PGAM"/>
    <property type="match status" value="1"/>
</dbReference>
<feature type="active site" description="Proton donor/acceptor" evidence="11">
    <location>
        <position position="580"/>
    </location>
</feature>
<protein>
    <recommendedName>
        <fullName evidence="10">Isoleucine--tRNA ligase</fullName>
        <ecNumber evidence="10">6.1.1.5</ecNumber>
    </recommendedName>
    <alternativeName>
        <fullName evidence="10">Isoleucyl-tRNA synthetase</fullName>
        <shortName evidence="10">IleRS</shortName>
    </alternativeName>
</protein>
<comment type="catalytic activity">
    <reaction evidence="9 10">
        <text>tRNA(Ile) + L-isoleucine + ATP = L-isoleucyl-tRNA(Ile) + AMP + diphosphate</text>
        <dbReference type="Rhea" id="RHEA:11060"/>
        <dbReference type="Rhea" id="RHEA-COMP:9666"/>
        <dbReference type="Rhea" id="RHEA-COMP:9695"/>
        <dbReference type="ChEBI" id="CHEBI:30616"/>
        <dbReference type="ChEBI" id="CHEBI:33019"/>
        <dbReference type="ChEBI" id="CHEBI:58045"/>
        <dbReference type="ChEBI" id="CHEBI:78442"/>
        <dbReference type="ChEBI" id="CHEBI:78528"/>
        <dbReference type="ChEBI" id="CHEBI:456215"/>
        <dbReference type="EC" id="6.1.1.5"/>
    </reaction>
</comment>
<comment type="function">
    <text evidence="8 10">Catalyzes the attachment of isoleucine to tRNA(Ile). As IleRS can inadvertently accommodate and process structurally similar amino acids such as valine, to avoid such errors it has two additional distinct tRNA(Ile)-dependent editing activities. One activity is designated as 'pretransfer' editing and involves the hydrolysis of activated Val-AMP. The other activity is designated 'posttransfer' editing and involves deacylation of mischarged Val-tRNA(Ile).</text>
</comment>
<dbReference type="CDD" id="cd07961">
    <property type="entry name" value="Anticodon_Ia_Ile_ABEc"/>
    <property type="match status" value="1"/>
</dbReference>
<dbReference type="Gene3D" id="3.40.50.1240">
    <property type="entry name" value="Phosphoglycerate mutase-like"/>
    <property type="match status" value="1"/>
</dbReference>
<evidence type="ECO:0000256" key="5">
    <source>
        <dbReference type="ARBA" id="ARBA00022840"/>
    </source>
</evidence>
<evidence type="ECO:0000256" key="2">
    <source>
        <dbReference type="ARBA" id="ARBA00022490"/>
    </source>
</evidence>
<dbReference type="SUPFAM" id="SSF50677">
    <property type="entry name" value="ValRS/IleRS/LeuRS editing domain"/>
    <property type="match status" value="1"/>
</dbReference>